<dbReference type="GO" id="GO:0016846">
    <property type="term" value="F:carbon-sulfur lyase activity"/>
    <property type="evidence" value="ECO:0007669"/>
    <property type="project" value="InterPro"/>
</dbReference>
<proteinExistence type="inferred from homology"/>
<reference evidence="6" key="1">
    <citation type="submission" date="2023-04" db="EMBL/GenBank/DDBJ databases">
        <title>Black Yeasts Isolated from many extreme environments.</title>
        <authorList>
            <person name="Coleine C."/>
            <person name="Stajich J.E."/>
            <person name="Selbmann L."/>
        </authorList>
    </citation>
    <scope>NUCLEOTIDE SEQUENCE</scope>
    <source>
        <strain evidence="6">CCFEE 5312</strain>
    </source>
</reference>
<dbReference type="Pfam" id="PF04828">
    <property type="entry name" value="GFA"/>
    <property type="match status" value="1"/>
</dbReference>
<evidence type="ECO:0000313" key="6">
    <source>
        <dbReference type="EMBL" id="KAK3054535.1"/>
    </source>
</evidence>
<protein>
    <recommendedName>
        <fullName evidence="5">CENP-V/GFA domain-containing protein</fullName>
    </recommendedName>
</protein>
<evidence type="ECO:0000256" key="3">
    <source>
        <dbReference type="ARBA" id="ARBA00022833"/>
    </source>
</evidence>
<dbReference type="Proteomes" id="UP001271007">
    <property type="component" value="Unassembled WGS sequence"/>
</dbReference>
<evidence type="ECO:0000256" key="2">
    <source>
        <dbReference type="ARBA" id="ARBA00022723"/>
    </source>
</evidence>
<dbReference type="GO" id="GO:0046872">
    <property type="term" value="F:metal ion binding"/>
    <property type="evidence" value="ECO:0007669"/>
    <property type="project" value="UniProtKB-KW"/>
</dbReference>
<comment type="similarity">
    <text evidence="1">Belongs to the Gfa family.</text>
</comment>
<keyword evidence="4" id="KW-0456">Lyase</keyword>
<evidence type="ECO:0000256" key="4">
    <source>
        <dbReference type="ARBA" id="ARBA00023239"/>
    </source>
</evidence>
<keyword evidence="3" id="KW-0862">Zinc</keyword>
<dbReference type="PANTHER" id="PTHR33337:SF30">
    <property type="entry name" value="DUF636 DOMAIN PROTEIN (AFU_ORTHOLOGUE AFUA_1G03180)"/>
    <property type="match status" value="1"/>
</dbReference>
<gene>
    <name evidence="6" type="ORF">LTR09_004264</name>
</gene>
<keyword evidence="7" id="KW-1185">Reference proteome</keyword>
<evidence type="ECO:0000259" key="5">
    <source>
        <dbReference type="PROSITE" id="PS51891"/>
    </source>
</evidence>
<organism evidence="6 7">
    <name type="scientific">Extremus antarcticus</name>
    <dbReference type="NCBI Taxonomy" id="702011"/>
    <lineage>
        <taxon>Eukaryota</taxon>
        <taxon>Fungi</taxon>
        <taxon>Dikarya</taxon>
        <taxon>Ascomycota</taxon>
        <taxon>Pezizomycotina</taxon>
        <taxon>Dothideomycetes</taxon>
        <taxon>Dothideomycetidae</taxon>
        <taxon>Mycosphaerellales</taxon>
        <taxon>Extremaceae</taxon>
        <taxon>Extremus</taxon>
    </lineage>
</organism>
<dbReference type="AlphaFoldDB" id="A0AAJ0DQW3"/>
<feature type="domain" description="CENP-V/GFA" evidence="5">
    <location>
        <begin position="2"/>
        <end position="124"/>
    </location>
</feature>
<comment type="caution">
    <text evidence="6">The sequence shown here is derived from an EMBL/GenBank/DDBJ whole genome shotgun (WGS) entry which is preliminary data.</text>
</comment>
<dbReference type="PANTHER" id="PTHR33337">
    <property type="entry name" value="GFA DOMAIN-CONTAINING PROTEIN"/>
    <property type="match status" value="1"/>
</dbReference>
<name>A0AAJ0DQW3_9PEZI</name>
<dbReference type="InterPro" id="IPR011057">
    <property type="entry name" value="Mss4-like_sf"/>
</dbReference>
<evidence type="ECO:0000313" key="7">
    <source>
        <dbReference type="Proteomes" id="UP001271007"/>
    </source>
</evidence>
<accession>A0AAJ0DQW3</accession>
<sequence length="143" mass="14826">MAKGSCFCGACAIEYTGEIQAKALCHCNDCKKITGSTYSTNIIVPGQGFSVTSGTPKTIGKKGADTGNTVTSHFCGDCGTTLFRDGPTFGENKVIKVGILDDSNALADAKPGVELYVPLRAPWVESIEGAGQLKNMPGSDSVN</sequence>
<evidence type="ECO:0000256" key="1">
    <source>
        <dbReference type="ARBA" id="ARBA00005495"/>
    </source>
</evidence>
<dbReference type="SUPFAM" id="SSF51316">
    <property type="entry name" value="Mss4-like"/>
    <property type="match status" value="1"/>
</dbReference>
<dbReference type="Gene3D" id="3.90.1590.10">
    <property type="entry name" value="glutathione-dependent formaldehyde- activating enzyme (gfa)"/>
    <property type="match status" value="1"/>
</dbReference>
<keyword evidence="2" id="KW-0479">Metal-binding</keyword>
<dbReference type="InterPro" id="IPR006913">
    <property type="entry name" value="CENP-V/GFA"/>
</dbReference>
<dbReference type="EMBL" id="JAWDJX010000011">
    <property type="protein sequence ID" value="KAK3054535.1"/>
    <property type="molecule type" value="Genomic_DNA"/>
</dbReference>
<dbReference type="PROSITE" id="PS51891">
    <property type="entry name" value="CENP_V_GFA"/>
    <property type="match status" value="1"/>
</dbReference>